<evidence type="ECO:0000256" key="1">
    <source>
        <dbReference type="SAM" id="Phobius"/>
    </source>
</evidence>
<feature type="transmembrane region" description="Helical" evidence="1">
    <location>
        <begin position="50"/>
        <end position="73"/>
    </location>
</feature>
<name>A0A3S8RYA9_9BACL</name>
<reference evidence="2 3" key="1">
    <citation type="submission" date="2018-11" db="EMBL/GenBank/DDBJ databases">
        <title>Genome sequencing of Paenibacillus lentus DSM25539(T).</title>
        <authorList>
            <person name="Kook J.-K."/>
            <person name="Park S.-N."/>
            <person name="Lim Y.K."/>
        </authorList>
    </citation>
    <scope>NUCLEOTIDE SEQUENCE [LARGE SCALE GENOMIC DNA]</scope>
    <source>
        <strain evidence="2 3">DSM 25539</strain>
    </source>
</reference>
<keyword evidence="1" id="KW-0472">Membrane</keyword>
<dbReference type="KEGG" id="plen:EIM92_18515"/>
<protein>
    <recommendedName>
        <fullName evidence="4">YvaD family protein</fullName>
    </recommendedName>
</protein>
<keyword evidence="1" id="KW-1133">Transmembrane helix</keyword>
<evidence type="ECO:0000313" key="2">
    <source>
        <dbReference type="EMBL" id="AZK47913.1"/>
    </source>
</evidence>
<feature type="transmembrane region" description="Helical" evidence="1">
    <location>
        <begin position="12"/>
        <end position="30"/>
    </location>
</feature>
<dbReference type="RefSeq" id="WP_125084082.1">
    <property type="nucleotide sequence ID" value="NZ_CP034248.1"/>
</dbReference>
<gene>
    <name evidence="2" type="ORF">EIM92_18515</name>
</gene>
<dbReference type="OrthoDB" id="2469007at2"/>
<dbReference type="Pfam" id="PF17314">
    <property type="entry name" value="DUF5360"/>
    <property type="match status" value="1"/>
</dbReference>
<sequence length="136" mass="16029">MDSTQKEPSMRVLKWFFLVIDFSFILYFSATAMKLIPVEYAYSDYTNPILVAWNWSFFPLDMVISITGLSAIYLHRKRCSEWKPVALISLVLTFCSGLMAISYWSLRLEFDLTWWIPNLALMLYPLFFIPRFLKVG</sequence>
<dbReference type="Proteomes" id="UP000273145">
    <property type="component" value="Chromosome"/>
</dbReference>
<feature type="transmembrane region" description="Helical" evidence="1">
    <location>
        <begin position="85"/>
        <end position="106"/>
    </location>
</feature>
<keyword evidence="3" id="KW-1185">Reference proteome</keyword>
<organism evidence="2 3">
    <name type="scientific">Paenibacillus lentus</name>
    <dbReference type="NCBI Taxonomy" id="1338368"/>
    <lineage>
        <taxon>Bacteria</taxon>
        <taxon>Bacillati</taxon>
        <taxon>Bacillota</taxon>
        <taxon>Bacilli</taxon>
        <taxon>Bacillales</taxon>
        <taxon>Paenibacillaceae</taxon>
        <taxon>Paenibacillus</taxon>
    </lineage>
</organism>
<dbReference type="AlphaFoldDB" id="A0A3S8RYA9"/>
<feature type="transmembrane region" description="Helical" evidence="1">
    <location>
        <begin position="112"/>
        <end position="133"/>
    </location>
</feature>
<proteinExistence type="predicted"/>
<keyword evidence="1" id="KW-0812">Transmembrane</keyword>
<evidence type="ECO:0008006" key="4">
    <source>
        <dbReference type="Google" id="ProtNLM"/>
    </source>
</evidence>
<dbReference type="EMBL" id="CP034248">
    <property type="protein sequence ID" value="AZK47913.1"/>
    <property type="molecule type" value="Genomic_DNA"/>
</dbReference>
<accession>A0A3S8RYA9</accession>
<dbReference type="InterPro" id="IPR020348">
    <property type="entry name" value="Uncharacterised_YvaD"/>
</dbReference>
<evidence type="ECO:0000313" key="3">
    <source>
        <dbReference type="Proteomes" id="UP000273145"/>
    </source>
</evidence>